<keyword evidence="1" id="KW-0812">Transmembrane</keyword>
<feature type="transmembrane region" description="Helical" evidence="1">
    <location>
        <begin position="34"/>
        <end position="55"/>
    </location>
</feature>
<evidence type="ECO:0000313" key="3">
    <source>
        <dbReference type="Proteomes" id="UP000538666"/>
    </source>
</evidence>
<feature type="transmembrane region" description="Helical" evidence="1">
    <location>
        <begin position="207"/>
        <end position="224"/>
    </location>
</feature>
<dbReference type="OrthoDB" id="118826at2"/>
<feature type="transmembrane region" description="Helical" evidence="1">
    <location>
        <begin position="75"/>
        <end position="93"/>
    </location>
</feature>
<protein>
    <submittedName>
        <fullName evidence="2">Uncharacterized protein</fullName>
    </submittedName>
</protein>
<organism evidence="2 3">
    <name type="scientific">Silvibacterium bohemicum</name>
    <dbReference type="NCBI Taxonomy" id="1577686"/>
    <lineage>
        <taxon>Bacteria</taxon>
        <taxon>Pseudomonadati</taxon>
        <taxon>Acidobacteriota</taxon>
        <taxon>Terriglobia</taxon>
        <taxon>Terriglobales</taxon>
        <taxon>Acidobacteriaceae</taxon>
        <taxon>Silvibacterium</taxon>
    </lineage>
</organism>
<feature type="transmembrane region" description="Helical" evidence="1">
    <location>
        <begin position="6"/>
        <end position="27"/>
    </location>
</feature>
<evidence type="ECO:0000313" key="2">
    <source>
        <dbReference type="EMBL" id="MBB6146108.1"/>
    </source>
</evidence>
<keyword evidence="3" id="KW-1185">Reference proteome</keyword>
<sequence>MQLSHLDDVLWVAGSAGQLLLLGILAVRKSFRTFPIFCAWVAFNILSEPTLYWFLHHTSSRIYYQVYFSLNFPQYLLEACVLLEVAGSVLQPVKKSLPRGVLYFLALLMVGIGVVGFFIAAHLNAATLTHPHAFTVINMSMAILRLVTFVLIAGFSQVLGLGWKNHVLQLVSGLAFYAAVDLIVEVAISHLHRGPDFANQYYELQHLRVVGYLCSLYYWCYSFARQEAPRKEFNSKMSEFLVSIGPTAKRQQSIVARKRR</sequence>
<dbReference type="EMBL" id="JACHEK010000008">
    <property type="protein sequence ID" value="MBB6146108.1"/>
    <property type="molecule type" value="Genomic_DNA"/>
</dbReference>
<keyword evidence="1" id="KW-1133">Transmembrane helix</keyword>
<dbReference type="RefSeq" id="WP_050061079.1">
    <property type="nucleotide sequence ID" value="NZ_JACHEK010000008.1"/>
</dbReference>
<accession>A0A841K6A1</accession>
<dbReference type="AlphaFoldDB" id="A0A841K6A1"/>
<gene>
    <name evidence="2" type="ORF">HNQ77_004078</name>
</gene>
<feature type="transmembrane region" description="Helical" evidence="1">
    <location>
        <begin position="100"/>
        <end position="121"/>
    </location>
</feature>
<name>A0A841K6A1_9BACT</name>
<keyword evidence="1" id="KW-0472">Membrane</keyword>
<feature type="transmembrane region" description="Helical" evidence="1">
    <location>
        <begin position="133"/>
        <end position="155"/>
    </location>
</feature>
<feature type="transmembrane region" description="Helical" evidence="1">
    <location>
        <begin position="167"/>
        <end position="187"/>
    </location>
</feature>
<proteinExistence type="predicted"/>
<evidence type="ECO:0000256" key="1">
    <source>
        <dbReference type="SAM" id="Phobius"/>
    </source>
</evidence>
<dbReference type="Proteomes" id="UP000538666">
    <property type="component" value="Unassembled WGS sequence"/>
</dbReference>
<reference evidence="2 3" key="1">
    <citation type="submission" date="2020-08" db="EMBL/GenBank/DDBJ databases">
        <title>Genomic Encyclopedia of Type Strains, Phase IV (KMG-IV): sequencing the most valuable type-strain genomes for metagenomic binning, comparative biology and taxonomic classification.</title>
        <authorList>
            <person name="Goeker M."/>
        </authorList>
    </citation>
    <scope>NUCLEOTIDE SEQUENCE [LARGE SCALE GENOMIC DNA]</scope>
    <source>
        <strain evidence="2 3">DSM 103733</strain>
    </source>
</reference>
<comment type="caution">
    <text evidence="2">The sequence shown here is derived from an EMBL/GenBank/DDBJ whole genome shotgun (WGS) entry which is preliminary data.</text>
</comment>